<evidence type="ECO:0000256" key="1">
    <source>
        <dbReference type="SAM" id="MobiDB-lite"/>
    </source>
</evidence>
<feature type="compositionally biased region" description="Polar residues" evidence="1">
    <location>
        <begin position="52"/>
        <end position="67"/>
    </location>
</feature>
<feature type="compositionally biased region" description="Polar residues" evidence="1">
    <location>
        <begin position="15"/>
        <end position="24"/>
    </location>
</feature>
<accession>A0A9N7U366</accession>
<feature type="region of interest" description="Disordered" evidence="1">
    <location>
        <begin position="45"/>
        <end position="67"/>
    </location>
</feature>
<evidence type="ECO:0000313" key="3">
    <source>
        <dbReference type="Proteomes" id="UP001153269"/>
    </source>
</evidence>
<comment type="caution">
    <text evidence="2">The sequence shown here is derived from an EMBL/GenBank/DDBJ whole genome shotgun (WGS) entry which is preliminary data.</text>
</comment>
<proteinExistence type="predicted"/>
<feature type="region of interest" description="Disordered" evidence="1">
    <location>
        <begin position="1"/>
        <end position="24"/>
    </location>
</feature>
<keyword evidence="3" id="KW-1185">Reference proteome</keyword>
<dbReference type="Proteomes" id="UP001153269">
    <property type="component" value="Unassembled WGS sequence"/>
</dbReference>
<dbReference type="AlphaFoldDB" id="A0A9N7U366"/>
<gene>
    <name evidence="2" type="ORF">PLEPLA_LOCUS11392</name>
</gene>
<dbReference type="EMBL" id="CADEAL010000657">
    <property type="protein sequence ID" value="CAB1423472.1"/>
    <property type="molecule type" value="Genomic_DNA"/>
</dbReference>
<evidence type="ECO:0000313" key="2">
    <source>
        <dbReference type="EMBL" id="CAB1423472.1"/>
    </source>
</evidence>
<reference evidence="2" key="1">
    <citation type="submission" date="2020-03" db="EMBL/GenBank/DDBJ databases">
        <authorList>
            <person name="Weist P."/>
        </authorList>
    </citation>
    <scope>NUCLEOTIDE SEQUENCE</scope>
</reference>
<sequence length="67" mass="7290">MKFVGAVSEPWLKPTSASRPNTHSSAAVQRLKVLQRSATQRQLANLFGESASAHTQTPVAAQKDNWT</sequence>
<name>A0A9N7U366_PLEPL</name>
<protein>
    <submittedName>
        <fullName evidence="2">Uncharacterized protein</fullName>
    </submittedName>
</protein>
<organism evidence="2 3">
    <name type="scientific">Pleuronectes platessa</name>
    <name type="common">European plaice</name>
    <dbReference type="NCBI Taxonomy" id="8262"/>
    <lineage>
        <taxon>Eukaryota</taxon>
        <taxon>Metazoa</taxon>
        <taxon>Chordata</taxon>
        <taxon>Craniata</taxon>
        <taxon>Vertebrata</taxon>
        <taxon>Euteleostomi</taxon>
        <taxon>Actinopterygii</taxon>
        <taxon>Neopterygii</taxon>
        <taxon>Teleostei</taxon>
        <taxon>Neoteleostei</taxon>
        <taxon>Acanthomorphata</taxon>
        <taxon>Carangaria</taxon>
        <taxon>Pleuronectiformes</taxon>
        <taxon>Pleuronectoidei</taxon>
        <taxon>Pleuronectidae</taxon>
        <taxon>Pleuronectes</taxon>
    </lineage>
</organism>